<evidence type="ECO:0000256" key="4">
    <source>
        <dbReference type="ARBA" id="ARBA00023002"/>
    </source>
</evidence>
<dbReference type="InterPro" id="IPR015879">
    <property type="entry name" value="Ring_hydroxy_dOase_asu_C_dom"/>
</dbReference>
<keyword evidence="9" id="KW-1185">Reference proteome</keyword>
<dbReference type="SUPFAM" id="SSF55961">
    <property type="entry name" value="Bet v1-like"/>
    <property type="match status" value="1"/>
</dbReference>
<dbReference type="PANTHER" id="PTHR43756:SF5">
    <property type="entry name" value="CHOLINE MONOOXYGENASE, CHLOROPLASTIC"/>
    <property type="match status" value="1"/>
</dbReference>
<proteinExistence type="predicted"/>
<comment type="cofactor">
    <cofactor evidence="1">
        <name>Fe cation</name>
        <dbReference type="ChEBI" id="CHEBI:24875"/>
    </cofactor>
</comment>
<comment type="caution">
    <text evidence="8">The sequence shown here is derived from an EMBL/GenBank/DDBJ whole genome shotgun (WGS) entry which is preliminary data.</text>
</comment>
<dbReference type="GO" id="GO:0051213">
    <property type="term" value="F:dioxygenase activity"/>
    <property type="evidence" value="ECO:0007669"/>
    <property type="project" value="UniProtKB-KW"/>
</dbReference>
<organism evidence="8 9">
    <name type="scientific">Mycolicibacterium arseniciresistens</name>
    <dbReference type="NCBI Taxonomy" id="3062257"/>
    <lineage>
        <taxon>Bacteria</taxon>
        <taxon>Bacillati</taxon>
        <taxon>Actinomycetota</taxon>
        <taxon>Actinomycetes</taxon>
        <taxon>Mycobacteriales</taxon>
        <taxon>Mycobacteriaceae</taxon>
        <taxon>Mycolicibacterium</taxon>
    </lineage>
</organism>
<reference evidence="8" key="1">
    <citation type="submission" date="2023-07" db="EMBL/GenBank/DDBJ databases">
        <title>Mycolicibacterium sp. nov., a novel bacterial species.</title>
        <authorList>
            <person name="Cao Y."/>
        </authorList>
    </citation>
    <scope>NUCLEOTIDE SEQUENCE</scope>
    <source>
        <strain evidence="8">KC 300</strain>
    </source>
</reference>
<gene>
    <name evidence="8" type="ORF">Q2100_00165</name>
</gene>
<dbReference type="Proteomes" id="UP001168823">
    <property type="component" value="Unassembled WGS sequence"/>
</dbReference>
<accession>A0ABT8UD83</accession>
<dbReference type="InterPro" id="IPR001663">
    <property type="entry name" value="Rng_hydr_dOase-A"/>
</dbReference>
<evidence type="ECO:0000256" key="1">
    <source>
        <dbReference type="ARBA" id="ARBA00001962"/>
    </source>
</evidence>
<keyword evidence="6" id="KW-0411">Iron-sulfur</keyword>
<evidence type="ECO:0000259" key="7">
    <source>
        <dbReference type="PROSITE" id="PS51296"/>
    </source>
</evidence>
<name>A0ABT8UD83_9MYCO</name>
<dbReference type="InterPro" id="IPR017941">
    <property type="entry name" value="Rieske_2Fe-2S"/>
</dbReference>
<dbReference type="EMBL" id="JAUMSQ010000001">
    <property type="protein sequence ID" value="MDO3634154.1"/>
    <property type="molecule type" value="Genomic_DNA"/>
</dbReference>
<dbReference type="SUPFAM" id="SSF50022">
    <property type="entry name" value="ISP domain"/>
    <property type="match status" value="1"/>
</dbReference>
<dbReference type="CDD" id="cd03469">
    <property type="entry name" value="Rieske_RO_Alpha_N"/>
    <property type="match status" value="1"/>
</dbReference>
<dbReference type="Pfam" id="PF00355">
    <property type="entry name" value="Rieske"/>
    <property type="match status" value="1"/>
</dbReference>
<dbReference type="Gene3D" id="3.90.380.10">
    <property type="entry name" value="Naphthalene 1,2-dioxygenase Alpha Subunit, Chain A, domain 1"/>
    <property type="match status" value="1"/>
</dbReference>
<dbReference type="PROSITE" id="PS51296">
    <property type="entry name" value="RIESKE"/>
    <property type="match status" value="1"/>
</dbReference>
<keyword evidence="2" id="KW-0001">2Fe-2S</keyword>
<keyword evidence="3" id="KW-0479">Metal-binding</keyword>
<protein>
    <submittedName>
        <fullName evidence="8">Aromatic ring-hydroxylating dioxygenase subunit alpha</fullName>
    </submittedName>
</protein>
<keyword evidence="8" id="KW-0223">Dioxygenase</keyword>
<dbReference type="InterPro" id="IPR036922">
    <property type="entry name" value="Rieske_2Fe-2S_sf"/>
</dbReference>
<dbReference type="Pfam" id="PF00848">
    <property type="entry name" value="Ring_hydroxyl_A"/>
    <property type="match status" value="1"/>
</dbReference>
<evidence type="ECO:0000256" key="2">
    <source>
        <dbReference type="ARBA" id="ARBA00022714"/>
    </source>
</evidence>
<sequence length="455" mass="52134">MTATHPTRPGEWFDTGMGLDDIDAGHFRMDITTDRYTDRDYVQREHDNIWMRVWQVAGRESELPEVGDWKEYRLLEQSFVLIRGRDQRIRGFVNACRHRGNMLCNGKGNAKRGILCQYHLWSYDLEGKLKGVLRQEENDLTALDKEGLGLLPISVECFAGFVFLNPDPDAEPLSDFLGEVVDFLSPYHLDEMDVVLDVREALNCNWKVVMDAFEEGYHISGIHPELLQVVMIDPSTTRYHFFDKHSVSCAPFEVAGKKYGLEEQIEGIMKLPETFPSVTASLPRFQELVAEYRDANGELAFPEGVTPRTVLQTATRETLTGMGFDVSGLTDAQMSDNHGWVLFPNFFMTVRAGEATVILAQPHESGDPNKCYWHIISVMWLPDEYKDALRTDHIEVEEPGSFKYFLALQQDYEQMPRQQIGLRNSRLDHMSLVKEEVVIAHYHSVVDRYLSDAVQ</sequence>
<feature type="domain" description="Rieske" evidence="7">
    <location>
        <begin position="54"/>
        <end position="164"/>
    </location>
</feature>
<dbReference type="RefSeq" id="WP_302912326.1">
    <property type="nucleotide sequence ID" value="NZ_JAUMSQ010000001.1"/>
</dbReference>
<evidence type="ECO:0000313" key="8">
    <source>
        <dbReference type="EMBL" id="MDO3634154.1"/>
    </source>
</evidence>
<dbReference type="Gene3D" id="2.102.10.10">
    <property type="entry name" value="Rieske [2Fe-2S] iron-sulphur domain"/>
    <property type="match status" value="1"/>
</dbReference>
<keyword evidence="5" id="KW-0408">Iron</keyword>
<evidence type="ECO:0000256" key="3">
    <source>
        <dbReference type="ARBA" id="ARBA00022723"/>
    </source>
</evidence>
<evidence type="ECO:0000256" key="5">
    <source>
        <dbReference type="ARBA" id="ARBA00023004"/>
    </source>
</evidence>
<dbReference type="PRINTS" id="PR00090">
    <property type="entry name" value="RNGDIOXGNASE"/>
</dbReference>
<keyword evidence="4" id="KW-0560">Oxidoreductase</keyword>
<evidence type="ECO:0000313" key="9">
    <source>
        <dbReference type="Proteomes" id="UP001168823"/>
    </source>
</evidence>
<dbReference type="PANTHER" id="PTHR43756">
    <property type="entry name" value="CHOLINE MONOOXYGENASE, CHLOROPLASTIC"/>
    <property type="match status" value="1"/>
</dbReference>
<evidence type="ECO:0000256" key="6">
    <source>
        <dbReference type="ARBA" id="ARBA00023014"/>
    </source>
</evidence>